<feature type="compositionally biased region" description="Basic and acidic residues" evidence="1">
    <location>
        <begin position="26"/>
        <end position="35"/>
    </location>
</feature>
<dbReference type="RefSeq" id="WP_110788144.1">
    <property type="nucleotide sequence ID" value="NZ_QKQS01000026.1"/>
</dbReference>
<feature type="region of interest" description="Disordered" evidence="1">
    <location>
        <begin position="1"/>
        <end position="49"/>
    </location>
</feature>
<sequence>MAEQIVKTPGATGGNNGGRQQPPKSAKKDPQERTMETGGAEAEPERDLRERIVGVASESAEAARAKAEEFAETAKDFAAEAGESLKRRAYEEKQAGADYVAHIADAIRRASREFDDDLPIAGVYMRKAANKVEDISDTVQRGDLSDLVHGVQDFARRQPTVFLGLAVLAGFGAVRFLKSSAGTRGSRVVDAEPNRSFDDDRTES</sequence>
<dbReference type="OrthoDB" id="7889162at2"/>
<dbReference type="Proteomes" id="UP000248134">
    <property type="component" value="Unassembled WGS sequence"/>
</dbReference>
<evidence type="ECO:0008006" key="4">
    <source>
        <dbReference type="Google" id="ProtNLM"/>
    </source>
</evidence>
<protein>
    <recommendedName>
        <fullName evidence="4">Nutrient deprivation-induced protein</fullName>
    </recommendedName>
</protein>
<evidence type="ECO:0000256" key="1">
    <source>
        <dbReference type="SAM" id="MobiDB-lite"/>
    </source>
</evidence>
<evidence type="ECO:0000313" key="2">
    <source>
        <dbReference type="EMBL" id="PZA10037.1"/>
    </source>
</evidence>
<proteinExistence type="predicted"/>
<name>A0A323UCW1_RHOPL</name>
<dbReference type="EMBL" id="QKQS01000026">
    <property type="protein sequence ID" value="PZA10037.1"/>
    <property type="molecule type" value="Genomic_DNA"/>
</dbReference>
<accession>A0A323UCW1</accession>
<feature type="region of interest" description="Disordered" evidence="1">
    <location>
        <begin position="182"/>
        <end position="204"/>
    </location>
</feature>
<evidence type="ECO:0000313" key="3">
    <source>
        <dbReference type="Proteomes" id="UP000248134"/>
    </source>
</evidence>
<gene>
    <name evidence="2" type="ORF">DNX69_22165</name>
</gene>
<dbReference type="AlphaFoldDB" id="A0A323UCW1"/>
<feature type="compositionally biased region" description="Basic and acidic residues" evidence="1">
    <location>
        <begin position="187"/>
        <end position="204"/>
    </location>
</feature>
<organism evidence="2 3">
    <name type="scientific">Rhodopseudomonas palustris</name>
    <dbReference type="NCBI Taxonomy" id="1076"/>
    <lineage>
        <taxon>Bacteria</taxon>
        <taxon>Pseudomonadati</taxon>
        <taxon>Pseudomonadota</taxon>
        <taxon>Alphaproteobacteria</taxon>
        <taxon>Hyphomicrobiales</taxon>
        <taxon>Nitrobacteraceae</taxon>
        <taxon>Rhodopseudomonas</taxon>
    </lineage>
</organism>
<reference evidence="2 3" key="1">
    <citation type="submission" date="2018-06" db="EMBL/GenBank/DDBJ databases">
        <title>Draft Whole-Genome Sequence of the purple photosynthetic bacterium Rhodospeudomonas palustris XCP.</title>
        <authorList>
            <person name="Rayyan A."/>
            <person name="Meyer T.E."/>
            <person name="Kyndt J.A."/>
        </authorList>
    </citation>
    <scope>NUCLEOTIDE SEQUENCE [LARGE SCALE GENOMIC DNA]</scope>
    <source>
        <strain evidence="2 3">XCP</strain>
    </source>
</reference>
<comment type="caution">
    <text evidence="2">The sequence shown here is derived from an EMBL/GenBank/DDBJ whole genome shotgun (WGS) entry which is preliminary data.</text>
</comment>